<dbReference type="InterPro" id="IPR013035">
    <property type="entry name" value="PEP_carboxykinase_C"/>
</dbReference>
<reference evidence="2 3" key="1">
    <citation type="submission" date="2018-10" db="EMBL/GenBank/DDBJ databases">
        <authorList>
            <consortium name="IHU Genomes"/>
        </authorList>
    </citation>
    <scope>NUCLEOTIDE SEQUENCE [LARGE SCALE GENOMIC DNA]</scope>
    <source>
        <strain evidence="2 3">A1</strain>
    </source>
</reference>
<dbReference type="GO" id="GO:0033993">
    <property type="term" value="P:response to lipid"/>
    <property type="evidence" value="ECO:0007669"/>
    <property type="project" value="TreeGrafter"/>
</dbReference>
<dbReference type="Gene3D" id="3.90.228.20">
    <property type="match status" value="1"/>
</dbReference>
<dbReference type="GO" id="GO:0019543">
    <property type="term" value="P:propionate catabolic process"/>
    <property type="evidence" value="ECO:0007669"/>
    <property type="project" value="TreeGrafter"/>
</dbReference>
<evidence type="ECO:0000313" key="3">
    <source>
        <dbReference type="Proteomes" id="UP000594342"/>
    </source>
</evidence>
<feature type="domain" description="Phosphoenolpyruvate carboxykinase C-terminal P-loop" evidence="1">
    <location>
        <begin position="3"/>
        <end position="270"/>
    </location>
</feature>
<dbReference type="PANTHER" id="PTHR11561">
    <property type="entry name" value="PHOSPHOENOLPYRUVATE CARBOXYKINASE"/>
    <property type="match status" value="1"/>
</dbReference>
<evidence type="ECO:0000259" key="1">
    <source>
        <dbReference type="Pfam" id="PF00821"/>
    </source>
</evidence>
<gene>
    <name evidence="2" type="ORF">YASMINEVIRUS_1502</name>
</gene>
<keyword evidence="3" id="KW-1185">Reference proteome</keyword>
<dbReference type="PANTHER" id="PTHR11561:SF0">
    <property type="entry name" value="PHOSPHOENOLPYRUVATE CARBOXYKINASE [GTP]-RELATED"/>
    <property type="match status" value="1"/>
</dbReference>
<feature type="non-terminal residue" evidence="2">
    <location>
        <position position="1"/>
    </location>
</feature>
<dbReference type="GO" id="GO:0004613">
    <property type="term" value="F:phosphoenolpyruvate carboxykinase (GTP) activity"/>
    <property type="evidence" value="ECO:0007669"/>
    <property type="project" value="TreeGrafter"/>
</dbReference>
<proteinExistence type="predicted"/>
<accession>A0A5K0UBF8</accession>
<dbReference type="InterPro" id="IPR035077">
    <property type="entry name" value="PEP_carboxykinase_GTP_C"/>
</dbReference>
<dbReference type="GO" id="GO:0030145">
    <property type="term" value="F:manganese ion binding"/>
    <property type="evidence" value="ECO:0007669"/>
    <property type="project" value="TreeGrafter"/>
</dbReference>
<dbReference type="Pfam" id="PF00821">
    <property type="entry name" value="PEPCK_GTP"/>
    <property type="match status" value="1"/>
</dbReference>
<sequence length="275" mass="31385">LASVMRMIRKNTIFTNVGLTQDLDVWWEGKDSIPPEGTIRWDGTIYNKGDDLTKKIAYPNSRFTSPCSNCDILAEEYYDPAGVPISAVIFGGRRSDTVPLVSEAKDWNQGVLYGSTLSSETTAAATGRVGVIRNDPFAMLPFCGYNMGDYFNHWIDIGEKMGENISDVNFYLVNWFRKDTDGSYIWPGFGHNIHVLRWIYERCVKDKKDNSTETIVTKMGTSPIFSDDLLNKIYPDGVPHEIDKLFKVDEEDFQKERGRIREFLDKFPNTIVKMD</sequence>
<dbReference type="GO" id="GO:0042594">
    <property type="term" value="P:response to starvation"/>
    <property type="evidence" value="ECO:0007669"/>
    <property type="project" value="TreeGrafter"/>
</dbReference>
<dbReference type="Proteomes" id="UP000594342">
    <property type="component" value="Unassembled WGS sequence"/>
</dbReference>
<dbReference type="GO" id="GO:0006094">
    <property type="term" value="P:gluconeogenesis"/>
    <property type="evidence" value="ECO:0007669"/>
    <property type="project" value="InterPro"/>
</dbReference>
<evidence type="ECO:0000313" key="2">
    <source>
        <dbReference type="EMBL" id="VBB18970.1"/>
    </source>
</evidence>
<name>A0A5K0UBF8_9VIRU</name>
<comment type="caution">
    <text evidence="2">The sequence shown here is derived from an EMBL/GenBank/DDBJ whole genome shotgun (WGS) entry which is preliminary data.</text>
</comment>
<dbReference type="EMBL" id="UPSH01000001">
    <property type="protein sequence ID" value="VBB18970.1"/>
    <property type="molecule type" value="Genomic_DNA"/>
</dbReference>
<protein>
    <submittedName>
        <fullName evidence="2">Phosphoenolpyruvate carboxykinase (GTP)</fullName>
    </submittedName>
</protein>
<dbReference type="GO" id="GO:0006107">
    <property type="term" value="P:oxaloacetate metabolic process"/>
    <property type="evidence" value="ECO:0007669"/>
    <property type="project" value="TreeGrafter"/>
</dbReference>
<keyword evidence="2" id="KW-0670">Pyruvate</keyword>
<dbReference type="GO" id="GO:0005525">
    <property type="term" value="F:GTP binding"/>
    <property type="evidence" value="ECO:0007669"/>
    <property type="project" value="InterPro"/>
</dbReference>
<keyword evidence="2" id="KW-0418">Kinase</keyword>
<dbReference type="GO" id="GO:0016301">
    <property type="term" value="F:kinase activity"/>
    <property type="evidence" value="ECO:0007669"/>
    <property type="project" value="UniProtKB-KW"/>
</dbReference>
<keyword evidence="2" id="KW-0808">Transferase</keyword>
<organism evidence="2 3">
    <name type="scientific">Yasminevirus sp. GU-2018</name>
    <dbReference type="NCBI Taxonomy" id="2420051"/>
    <lineage>
        <taxon>Viruses</taxon>
        <taxon>Varidnaviria</taxon>
        <taxon>Bamfordvirae</taxon>
        <taxon>Nucleocytoviricota</taxon>
        <taxon>Megaviricetes</taxon>
        <taxon>Imitervirales</taxon>
        <taxon>Mimiviridae</taxon>
        <taxon>Klosneuvirinae</taxon>
        <taxon>Yasminevirus</taxon>
        <taxon>Yasminevirus saudimassiliense</taxon>
    </lineage>
</organism>
<dbReference type="SUPFAM" id="SSF53795">
    <property type="entry name" value="PEP carboxykinase-like"/>
    <property type="match status" value="1"/>
</dbReference>
<dbReference type="GO" id="GO:0046327">
    <property type="term" value="P:glycerol biosynthetic process from pyruvate"/>
    <property type="evidence" value="ECO:0007669"/>
    <property type="project" value="TreeGrafter"/>
</dbReference>
<dbReference type="InterPro" id="IPR008209">
    <property type="entry name" value="PEP_carboxykinase_GTP"/>
</dbReference>